<dbReference type="Gene3D" id="1.25.40.20">
    <property type="entry name" value="Ankyrin repeat-containing domain"/>
    <property type="match status" value="1"/>
</dbReference>
<feature type="repeat" description="ANK" evidence="3">
    <location>
        <begin position="143"/>
        <end position="175"/>
    </location>
</feature>
<organism evidence="5 6">
    <name type="scientific">Sinanodonta woodiana</name>
    <name type="common">Chinese pond mussel</name>
    <name type="synonym">Anodonta woodiana</name>
    <dbReference type="NCBI Taxonomy" id="1069815"/>
    <lineage>
        <taxon>Eukaryota</taxon>
        <taxon>Metazoa</taxon>
        <taxon>Spiralia</taxon>
        <taxon>Lophotrochozoa</taxon>
        <taxon>Mollusca</taxon>
        <taxon>Bivalvia</taxon>
        <taxon>Autobranchia</taxon>
        <taxon>Heteroconchia</taxon>
        <taxon>Palaeoheterodonta</taxon>
        <taxon>Unionida</taxon>
        <taxon>Unionoidea</taxon>
        <taxon>Unionidae</taxon>
        <taxon>Unioninae</taxon>
        <taxon>Sinanodonta</taxon>
    </lineage>
</organism>
<dbReference type="InterPro" id="IPR002110">
    <property type="entry name" value="Ankyrin_rpt"/>
</dbReference>
<feature type="compositionally biased region" description="Basic and acidic residues" evidence="4">
    <location>
        <begin position="1"/>
        <end position="11"/>
    </location>
</feature>
<dbReference type="PANTHER" id="PTHR24171">
    <property type="entry name" value="ANKYRIN REPEAT DOMAIN-CONTAINING PROTEIN 39-RELATED"/>
    <property type="match status" value="1"/>
</dbReference>
<comment type="caution">
    <text evidence="5">The sequence shown here is derived from an EMBL/GenBank/DDBJ whole genome shotgun (WGS) entry which is preliminary data.</text>
</comment>
<dbReference type="PROSITE" id="PS50297">
    <property type="entry name" value="ANK_REP_REGION"/>
    <property type="match status" value="2"/>
</dbReference>
<feature type="region of interest" description="Disordered" evidence="4">
    <location>
        <begin position="1"/>
        <end position="23"/>
    </location>
</feature>
<dbReference type="Pfam" id="PF12796">
    <property type="entry name" value="Ank_2"/>
    <property type="match status" value="1"/>
</dbReference>
<evidence type="ECO:0000256" key="4">
    <source>
        <dbReference type="SAM" id="MobiDB-lite"/>
    </source>
</evidence>
<reference evidence="5 6" key="1">
    <citation type="submission" date="2024-11" db="EMBL/GenBank/DDBJ databases">
        <title>Chromosome-level genome assembly of the freshwater bivalve Anodonta woodiana.</title>
        <authorList>
            <person name="Chen X."/>
        </authorList>
    </citation>
    <scope>NUCLEOTIDE SEQUENCE [LARGE SCALE GENOMIC DNA]</scope>
    <source>
        <strain evidence="5">MN2024</strain>
        <tissue evidence="5">Gills</tissue>
    </source>
</reference>
<dbReference type="Gene3D" id="2.60.220.30">
    <property type="match status" value="1"/>
</dbReference>
<accession>A0ABD3URN4</accession>
<feature type="repeat" description="ANK" evidence="3">
    <location>
        <begin position="109"/>
        <end position="141"/>
    </location>
</feature>
<evidence type="ECO:0000256" key="2">
    <source>
        <dbReference type="ARBA" id="ARBA00023043"/>
    </source>
</evidence>
<dbReference type="AlphaFoldDB" id="A0ABD3URN4"/>
<dbReference type="PROSITE" id="PS50088">
    <property type="entry name" value="ANK_REPEAT"/>
    <property type="match status" value="2"/>
</dbReference>
<dbReference type="InterPro" id="IPR036770">
    <property type="entry name" value="Ankyrin_rpt-contain_sf"/>
</dbReference>
<dbReference type="EMBL" id="JBJQND010000015">
    <property type="protein sequence ID" value="KAL3851696.1"/>
    <property type="molecule type" value="Genomic_DNA"/>
</dbReference>
<dbReference type="PANTHER" id="PTHR24171:SF8">
    <property type="entry name" value="BRCA1-ASSOCIATED RING DOMAIN PROTEIN 1"/>
    <property type="match status" value="1"/>
</dbReference>
<dbReference type="SMART" id="SM00248">
    <property type="entry name" value="ANK"/>
    <property type="match status" value="3"/>
</dbReference>
<protein>
    <submittedName>
        <fullName evidence="5">Uncharacterized protein</fullName>
    </submittedName>
</protein>
<dbReference type="Proteomes" id="UP001634394">
    <property type="component" value="Unassembled WGS sequence"/>
</dbReference>
<keyword evidence="1" id="KW-0677">Repeat</keyword>
<evidence type="ECO:0000313" key="5">
    <source>
        <dbReference type="EMBL" id="KAL3851696.1"/>
    </source>
</evidence>
<evidence type="ECO:0000256" key="3">
    <source>
        <dbReference type="PROSITE-ProRule" id="PRU00023"/>
    </source>
</evidence>
<evidence type="ECO:0000313" key="6">
    <source>
        <dbReference type="Proteomes" id="UP001634394"/>
    </source>
</evidence>
<gene>
    <name evidence="5" type="ORF">ACJMK2_015423</name>
</gene>
<dbReference type="SUPFAM" id="SSF48403">
    <property type="entry name" value="Ankyrin repeat"/>
    <property type="match status" value="1"/>
</dbReference>
<proteinExistence type="predicted"/>
<keyword evidence="2 3" id="KW-0040">ANK repeat</keyword>
<sequence>MSQELRGKKDAGQMQPATTKADLKLSNNADINKTITDIPGESEGDCGNIVPGTVSTADNIIFIKSINLPSFVTAYKHGIIQAAKKGDYNKMKTILEEHTDLNLDCTDETGQAAIHYAASKEHTGTLRLLVENGAQLDLPDKTKGKTALHFAVILDQVKAVEYLVYAGAKMTIKDKEGKIPEQFAKSDKVKITLNNMKAATSYKCEALDARLETNKVYDGTKTLFKSLGLEVEYNNNRKGDFFTLICRRNTVENSEIEFCFMEQEEIVSDIFTYRITGKQSSLESIISFPLFCGPKEKEQVVIKTNNRNEFIVTDVKENTKKWTCRFSADLQKFKGFVAVCRPITEVFQVGSEATTLYSTVDKRVEISISENTFNEPTKITMEITDPPETIDRKTEEFKDITSATSFYTIVSEGGTPTKSINVKVPLPSKYSGSGSVVILSMDKDEDKENENSWSILDVGAEIIDDRVNFDVSSFSVKVCIESLYLTNTASDLAFKRQVSQLYRKSRKREHMVIFLMLMKRNGNTNTWNVVVECCHEDKAEERQKHWENESYEKQEEKSQDQIVALSKQRYRVKPNDAINVVGTHDVILEFHAKRDNFKQFIIEMNEEIPFVTGKLKIIQLSSRHGTVMEDVEKLLTNFTFKLEMIESADGVDPPSEFLDDNCMKKLMSKLEDEDGWFAVIILMGISFSEIEDGLATRGNLSNMLISMSLKWRDKNKQQEHLGVPVMISALAKGGAFALSRAFCGDLKNWYIKQHNRDDGFYKWVRKAYKNINVLNPGDYPCPMSDSYLAIISSRLEPSLTMASALQLTNEEHREVVSDKTYINDRLKAMKVFYLVQTLTY</sequence>
<name>A0ABD3URN4_SINWO</name>
<evidence type="ECO:0000256" key="1">
    <source>
        <dbReference type="ARBA" id="ARBA00022737"/>
    </source>
</evidence>
<keyword evidence="6" id="KW-1185">Reference proteome</keyword>